<keyword evidence="8" id="KW-0333">Golgi apparatus</keyword>
<keyword evidence="9" id="KW-0472">Membrane</keyword>
<dbReference type="InterPro" id="IPR000163">
    <property type="entry name" value="Prohibitin"/>
</dbReference>
<evidence type="ECO:0000256" key="1">
    <source>
        <dbReference type="ARBA" id="ARBA00004323"/>
    </source>
</evidence>
<organism evidence="11 12">
    <name type="scientific">Rotaria magnacalcarata</name>
    <dbReference type="NCBI Taxonomy" id="392030"/>
    <lineage>
        <taxon>Eukaryota</taxon>
        <taxon>Metazoa</taxon>
        <taxon>Spiralia</taxon>
        <taxon>Gnathifera</taxon>
        <taxon>Rotifera</taxon>
        <taxon>Eurotatoria</taxon>
        <taxon>Bdelloidea</taxon>
        <taxon>Philodinida</taxon>
        <taxon>Philodinidae</taxon>
        <taxon>Rotaria</taxon>
    </lineage>
</organism>
<evidence type="ECO:0000256" key="5">
    <source>
        <dbReference type="ARBA" id="ARBA00022801"/>
    </source>
</evidence>
<evidence type="ECO:0000256" key="9">
    <source>
        <dbReference type="ARBA" id="ARBA00023136"/>
    </source>
</evidence>
<dbReference type="InterPro" id="IPR027996">
    <property type="entry name" value="TEDC1_dom"/>
</dbReference>
<evidence type="ECO:0000256" key="4">
    <source>
        <dbReference type="ARBA" id="ARBA00022692"/>
    </source>
</evidence>
<keyword evidence="4" id="KW-0812">Transmembrane</keyword>
<keyword evidence="5" id="KW-0378">Hydrolase</keyword>
<comment type="similarity">
    <text evidence="2">Belongs to the glycosyl hydrolase 99 family.</text>
</comment>
<evidence type="ECO:0000313" key="12">
    <source>
        <dbReference type="Proteomes" id="UP000681967"/>
    </source>
</evidence>
<evidence type="ECO:0000259" key="10">
    <source>
        <dbReference type="SMART" id="SM00244"/>
    </source>
</evidence>
<evidence type="ECO:0000256" key="2">
    <source>
        <dbReference type="ARBA" id="ARBA00009559"/>
    </source>
</evidence>
<dbReference type="PRINTS" id="PR00679">
    <property type="entry name" value="PROHIBITIN"/>
</dbReference>
<dbReference type="InterPro" id="IPR036013">
    <property type="entry name" value="Band_7/SPFH_dom_sf"/>
</dbReference>
<evidence type="ECO:0000256" key="7">
    <source>
        <dbReference type="ARBA" id="ARBA00022989"/>
    </source>
</evidence>
<accession>A0A8S2K160</accession>
<feature type="domain" description="Band 7" evidence="10">
    <location>
        <begin position="362"/>
        <end position="524"/>
    </location>
</feature>
<dbReference type="FunFam" id="3.30.479.30:FF:000001">
    <property type="entry name" value="Prohibitin 2"/>
    <property type="match status" value="1"/>
</dbReference>
<keyword evidence="6" id="KW-0735">Signal-anchor</keyword>
<dbReference type="Proteomes" id="UP000681967">
    <property type="component" value="Unassembled WGS sequence"/>
</dbReference>
<evidence type="ECO:0000256" key="3">
    <source>
        <dbReference type="ARBA" id="ARBA00009658"/>
    </source>
</evidence>
<dbReference type="InterPro" id="IPR026071">
    <property type="entry name" value="Glyco_Hydrolase_99"/>
</dbReference>
<evidence type="ECO:0000256" key="8">
    <source>
        <dbReference type="ARBA" id="ARBA00023034"/>
    </source>
</evidence>
<dbReference type="Gene3D" id="3.30.479.30">
    <property type="entry name" value="Band 7 domain"/>
    <property type="match status" value="1"/>
</dbReference>
<evidence type="ECO:0000256" key="6">
    <source>
        <dbReference type="ARBA" id="ARBA00022968"/>
    </source>
</evidence>
<dbReference type="SMART" id="SM00244">
    <property type="entry name" value="PHB"/>
    <property type="match status" value="1"/>
</dbReference>
<comment type="caution">
    <text evidence="11">The sequence shown here is derived from an EMBL/GenBank/DDBJ whole genome shotgun (WGS) entry which is preliminary data.</text>
</comment>
<dbReference type="CDD" id="cd03401">
    <property type="entry name" value="SPFH_prohibitin"/>
    <property type="match status" value="1"/>
</dbReference>
<dbReference type="Pfam" id="PF14970">
    <property type="entry name" value="TEDC1"/>
    <property type="match status" value="1"/>
</dbReference>
<gene>
    <name evidence="11" type="ORF">BYL167_LOCUS4898</name>
</gene>
<protein>
    <recommendedName>
        <fullName evidence="10">Band 7 domain-containing protein</fullName>
    </recommendedName>
</protein>
<dbReference type="GO" id="GO:0004559">
    <property type="term" value="F:alpha-mannosidase activity"/>
    <property type="evidence" value="ECO:0007669"/>
    <property type="project" value="TreeGrafter"/>
</dbReference>
<dbReference type="EMBL" id="CAJOBH010001079">
    <property type="protein sequence ID" value="CAF3834418.1"/>
    <property type="molecule type" value="Genomic_DNA"/>
</dbReference>
<dbReference type="PANTHER" id="PTHR13572">
    <property type="entry name" value="ENDO-ALPHA-1,2-MANNOSIDASE"/>
    <property type="match status" value="1"/>
</dbReference>
<name>A0A8S2K160_9BILA</name>
<dbReference type="CDD" id="cd11574">
    <property type="entry name" value="GH99"/>
    <property type="match status" value="1"/>
</dbReference>
<comment type="subcellular location">
    <subcellularLocation>
        <location evidence="1">Golgi apparatus membrane</location>
        <topology evidence="1">Single-pass type II membrane protein</topology>
    </subcellularLocation>
</comment>
<keyword evidence="7" id="KW-1133">Transmembrane helix</keyword>
<dbReference type="GO" id="GO:0000139">
    <property type="term" value="C:Golgi membrane"/>
    <property type="evidence" value="ECO:0007669"/>
    <property type="project" value="UniProtKB-SubCell"/>
</dbReference>
<reference evidence="11" key="1">
    <citation type="submission" date="2021-02" db="EMBL/GenBank/DDBJ databases">
        <authorList>
            <person name="Nowell W R."/>
        </authorList>
    </citation>
    <scope>NUCLEOTIDE SEQUENCE</scope>
</reference>
<dbReference type="Pfam" id="PF01145">
    <property type="entry name" value="Band_7"/>
    <property type="match status" value="1"/>
</dbReference>
<sequence>MSLEEVRPVINCFCQILSSYGFSMITSEMFCLAKYDQSEATVPLWKLMYELIHFDSNPSSQEITKDIFSQTQKDEIVNLIKSDLYKRGYTYDNFLSLDSNMQKGSRQLLVCLGWLIYHTKFIDKCIKLCLNSISNKNKSDELQNLKYNLIEQITQVKRTNLKVRSRLRAIEQKKLQQNDRMSLFELELYQYPHLISQYLNELEKDDEKLNLFLYWNKHENIFWKWMESVLDQPTTIENHDILSNIDCQNLEAEKQKFNAAIDTLDSALVQIQQLWISNDHRSSIQDDVSSIITSIDTEISFLFNQLLNTNSSLKKILENTVNMAEKLNDFASRLSQGAPKGLGLGVKLLVGASAVVYGVYRSMFTVEGGYRAIIFNRIGGVDLNTIHSEGLHFRVPWFQYPILYDIRARPRIIKSPTGSKDLQMITIALRVLARPDQSKLPKLYQALGLDWDERVLPSICNEVLKGVVAKFNASQLITQRQQVSNLIRLDLIERAKDFDILLDDVSITELSFSPQYSAAVEAKQVAQQEAQRAVFTVEQAKQERQQKIVLAEGDAESAKLIGNAISKNPGYLKLRRIRAAQNIAKTLSLSSNRAFLDAQALMINIADPKFDASTEELEQYDGGRYLHWNHRRLAHWNREKAVHYPQHPHQPPDDIGSNFYPFLGPYSSRSRVILDKHMRMIRMSGAGTLSISWYPPGMADDEGRPSDDIIPLLLNKAEKYQLKVCFHIEPYQNRTADNVIHWTQYILRQYGSHQAFYRYNGKGVFYIYDSYRISTDEWRQKLFSNEKIKQKAFFVGLILKSTECRSLASSGFDAAYSYFAANGFTEASTSQRWILMVDQCKPIPFIPSVGPGYMDTNVRPWNGETTRPRKNGEYYKKMFNDLPKGNDRIITITSFNEWGEGTQIEPAVERNISKNMTYESYHQGPFTYIYLTRELIFAT</sequence>
<dbReference type="Pfam" id="PF16317">
    <property type="entry name" value="Glyco_hydro_99"/>
    <property type="match status" value="1"/>
</dbReference>
<evidence type="ECO:0000313" key="11">
    <source>
        <dbReference type="EMBL" id="CAF3834418.1"/>
    </source>
</evidence>
<comment type="similarity">
    <text evidence="3">Belongs to the prohibitin family.</text>
</comment>
<proteinExistence type="inferred from homology"/>
<dbReference type="PANTHER" id="PTHR13572:SF4">
    <property type="entry name" value="RE57134P"/>
    <property type="match status" value="1"/>
</dbReference>
<dbReference type="Gene3D" id="3.20.20.80">
    <property type="entry name" value="Glycosidases"/>
    <property type="match status" value="1"/>
</dbReference>
<dbReference type="SUPFAM" id="SSF117892">
    <property type="entry name" value="Band 7/SPFH domain"/>
    <property type="match status" value="1"/>
</dbReference>
<dbReference type="InterPro" id="IPR001107">
    <property type="entry name" value="Band_7"/>
</dbReference>
<dbReference type="AlphaFoldDB" id="A0A8S2K160"/>